<sequence>MNKEKGDHVNFVRYSTQSKGYRLYNMRTRLIVETIHVNFDELPLMVSDHVSSDPAPQCQATTLEQVSLSPVPQSQENVPLAEETVTMSLNELDMLFSLMFDEYFNGATSVVSKSSAVSTADASDKHQQQPDSTSSTSTPGPMFTADGNFDLIKIYAHMVAASKVPMLKPVMPITTAREKTQRRLEVKARSTLMMGIPNEHQLKFNSIKDAKRVVGTWRKEIWWNATTKKTQWNLKEAYENFLIQAQRCLIKLPPPYIGNFMPLTPDLSFTGLDEFANKPVVENCKAISSEEEPKVVRRMICPNYLKNGCPDDEEEGCVSA</sequence>
<dbReference type="Proteomes" id="UP001151760">
    <property type="component" value="Unassembled WGS sequence"/>
</dbReference>
<evidence type="ECO:0000313" key="4">
    <source>
        <dbReference type="Proteomes" id="UP001151760"/>
    </source>
</evidence>
<gene>
    <name evidence="3" type="ORF">Tco_0990685</name>
</gene>
<proteinExistence type="predicted"/>
<evidence type="ECO:0000256" key="1">
    <source>
        <dbReference type="SAM" id="MobiDB-lite"/>
    </source>
</evidence>
<reference evidence="3" key="2">
    <citation type="submission" date="2022-01" db="EMBL/GenBank/DDBJ databases">
        <authorList>
            <person name="Yamashiro T."/>
            <person name="Shiraishi A."/>
            <person name="Satake H."/>
            <person name="Nakayama K."/>
        </authorList>
    </citation>
    <scope>NUCLEOTIDE SEQUENCE</scope>
</reference>
<keyword evidence="4" id="KW-1185">Reference proteome</keyword>
<evidence type="ECO:0000313" key="3">
    <source>
        <dbReference type="EMBL" id="GJT55631.1"/>
    </source>
</evidence>
<evidence type="ECO:0000259" key="2">
    <source>
        <dbReference type="Pfam" id="PF25597"/>
    </source>
</evidence>
<dbReference type="InterPro" id="IPR057670">
    <property type="entry name" value="SH3_retrovirus"/>
</dbReference>
<comment type="caution">
    <text evidence="3">The sequence shown here is derived from an EMBL/GenBank/DDBJ whole genome shotgun (WGS) entry which is preliminary data.</text>
</comment>
<name>A0ABQ5EX71_9ASTR</name>
<dbReference type="Pfam" id="PF25597">
    <property type="entry name" value="SH3_retrovirus"/>
    <property type="match status" value="1"/>
</dbReference>
<protein>
    <recommendedName>
        <fullName evidence="2">Retroviral polymerase SH3-like domain-containing protein</fullName>
    </recommendedName>
</protein>
<feature type="domain" description="Retroviral polymerase SH3-like" evidence="2">
    <location>
        <begin position="5"/>
        <end position="42"/>
    </location>
</feature>
<feature type="region of interest" description="Disordered" evidence="1">
    <location>
        <begin position="120"/>
        <end position="142"/>
    </location>
</feature>
<reference evidence="3" key="1">
    <citation type="journal article" date="2022" name="Int. J. Mol. Sci.">
        <title>Draft Genome of Tanacetum Coccineum: Genomic Comparison of Closely Related Tanacetum-Family Plants.</title>
        <authorList>
            <person name="Yamashiro T."/>
            <person name="Shiraishi A."/>
            <person name="Nakayama K."/>
            <person name="Satake H."/>
        </authorList>
    </citation>
    <scope>NUCLEOTIDE SEQUENCE</scope>
</reference>
<dbReference type="EMBL" id="BQNB010016775">
    <property type="protein sequence ID" value="GJT55631.1"/>
    <property type="molecule type" value="Genomic_DNA"/>
</dbReference>
<accession>A0ABQ5EX71</accession>
<organism evidence="3 4">
    <name type="scientific">Tanacetum coccineum</name>
    <dbReference type="NCBI Taxonomy" id="301880"/>
    <lineage>
        <taxon>Eukaryota</taxon>
        <taxon>Viridiplantae</taxon>
        <taxon>Streptophyta</taxon>
        <taxon>Embryophyta</taxon>
        <taxon>Tracheophyta</taxon>
        <taxon>Spermatophyta</taxon>
        <taxon>Magnoliopsida</taxon>
        <taxon>eudicotyledons</taxon>
        <taxon>Gunneridae</taxon>
        <taxon>Pentapetalae</taxon>
        <taxon>asterids</taxon>
        <taxon>campanulids</taxon>
        <taxon>Asterales</taxon>
        <taxon>Asteraceae</taxon>
        <taxon>Asteroideae</taxon>
        <taxon>Anthemideae</taxon>
        <taxon>Anthemidinae</taxon>
        <taxon>Tanacetum</taxon>
    </lineage>
</organism>